<organism evidence="2 3">
    <name type="scientific">Flavobacterium fontis</name>
    <dbReference type="NCBI Taxonomy" id="1124188"/>
    <lineage>
        <taxon>Bacteria</taxon>
        <taxon>Pseudomonadati</taxon>
        <taxon>Bacteroidota</taxon>
        <taxon>Flavobacteriia</taxon>
        <taxon>Flavobacteriales</taxon>
        <taxon>Flavobacteriaceae</taxon>
        <taxon>Flavobacterium</taxon>
    </lineage>
</organism>
<gene>
    <name evidence="2" type="ORF">SAMN05444377_11089</name>
</gene>
<name>A0A1M5C3I3_9FLAO</name>
<dbReference type="PANTHER" id="PTHR46438:SF11">
    <property type="entry name" value="LIPASE-RELATED"/>
    <property type="match status" value="1"/>
</dbReference>
<evidence type="ECO:0000259" key="1">
    <source>
        <dbReference type="Pfam" id="PF00561"/>
    </source>
</evidence>
<keyword evidence="2" id="KW-0378">Hydrolase</keyword>
<dbReference type="STRING" id="1124188.SAMN05444377_11089"/>
<dbReference type="Proteomes" id="UP000184147">
    <property type="component" value="Unassembled WGS sequence"/>
</dbReference>
<accession>A0A1M5C3I3</accession>
<dbReference type="Gene3D" id="3.40.50.1820">
    <property type="entry name" value="alpha/beta hydrolase"/>
    <property type="match status" value="1"/>
</dbReference>
<evidence type="ECO:0000313" key="3">
    <source>
        <dbReference type="Proteomes" id="UP000184147"/>
    </source>
</evidence>
<dbReference type="EMBL" id="FQVQ01000010">
    <property type="protein sequence ID" value="SHF49308.1"/>
    <property type="molecule type" value="Genomic_DNA"/>
</dbReference>
<protein>
    <submittedName>
        <fullName evidence="2">Alpha/beta hydrolase fold</fullName>
    </submittedName>
</protein>
<dbReference type="Pfam" id="PF00561">
    <property type="entry name" value="Abhydrolase_1"/>
    <property type="match status" value="1"/>
</dbReference>
<evidence type="ECO:0000313" key="2">
    <source>
        <dbReference type="EMBL" id="SHF49308.1"/>
    </source>
</evidence>
<keyword evidence="3" id="KW-1185">Reference proteome</keyword>
<sequence>MIQLLLAKTLGLYLNLMSYVYPKHAFRLAYRFFSQPRKGRFKAEKPPKILQRAQWETHTMDPHVIQTYVWQGNDQVILLVHGWESNASRWKKLIKPLLKTGKTIIALDAPAHGLSSGMEFNVPLYAAFIHKIVERYQPTVLIGHSVGGNAIAYYQKHYPHPAQKLILLGAPSDFKIILKNYLKLLGLNRRIYRFLKAYTQKRFEVTLESFSAALFVESLTLPGIIVHDKEDTVVLWEESEKIAKAWPKAEFITTRGLGHSLHDAYLYQTLIDFIEKP</sequence>
<dbReference type="OrthoDB" id="9785847at2"/>
<reference evidence="2 3" key="1">
    <citation type="submission" date="2016-11" db="EMBL/GenBank/DDBJ databases">
        <authorList>
            <person name="Jaros S."/>
            <person name="Januszkiewicz K."/>
            <person name="Wedrychowicz H."/>
        </authorList>
    </citation>
    <scope>NUCLEOTIDE SEQUENCE [LARGE SCALE GENOMIC DNA]</scope>
    <source>
        <strain evidence="2 3">DSM 25660</strain>
    </source>
</reference>
<proteinExistence type="predicted"/>
<dbReference type="GO" id="GO:0016787">
    <property type="term" value="F:hydrolase activity"/>
    <property type="evidence" value="ECO:0007669"/>
    <property type="project" value="UniProtKB-KW"/>
</dbReference>
<dbReference type="InterPro" id="IPR000073">
    <property type="entry name" value="AB_hydrolase_1"/>
</dbReference>
<feature type="domain" description="AB hydrolase-1" evidence="1">
    <location>
        <begin position="76"/>
        <end position="217"/>
    </location>
</feature>
<dbReference type="RefSeq" id="WP_073363632.1">
    <property type="nucleotide sequence ID" value="NZ_FQVQ01000010.1"/>
</dbReference>
<dbReference type="SUPFAM" id="SSF53474">
    <property type="entry name" value="alpha/beta-Hydrolases"/>
    <property type="match status" value="1"/>
</dbReference>
<dbReference type="InterPro" id="IPR029058">
    <property type="entry name" value="AB_hydrolase_fold"/>
</dbReference>
<dbReference type="PANTHER" id="PTHR46438">
    <property type="entry name" value="ALPHA/BETA-HYDROLASES SUPERFAMILY PROTEIN"/>
    <property type="match status" value="1"/>
</dbReference>
<dbReference type="AlphaFoldDB" id="A0A1M5C3I3"/>